<dbReference type="EMBL" id="BART01004029">
    <property type="protein sequence ID" value="GAG65244.1"/>
    <property type="molecule type" value="Genomic_DNA"/>
</dbReference>
<feature type="non-terminal residue" evidence="1">
    <location>
        <position position="206"/>
    </location>
</feature>
<proteinExistence type="predicted"/>
<name>X0Z7Z2_9ZZZZ</name>
<evidence type="ECO:0000313" key="1">
    <source>
        <dbReference type="EMBL" id="GAG65244.1"/>
    </source>
</evidence>
<comment type="caution">
    <text evidence="1">The sequence shown here is derived from an EMBL/GenBank/DDBJ whole genome shotgun (WGS) entry which is preliminary data.</text>
</comment>
<organism evidence="1">
    <name type="scientific">marine sediment metagenome</name>
    <dbReference type="NCBI Taxonomy" id="412755"/>
    <lineage>
        <taxon>unclassified sequences</taxon>
        <taxon>metagenomes</taxon>
        <taxon>ecological metagenomes</taxon>
    </lineage>
</organism>
<protein>
    <submittedName>
        <fullName evidence="1">Uncharacterized protein</fullName>
    </submittedName>
</protein>
<accession>X0Z7Z2</accession>
<dbReference type="AlphaFoldDB" id="X0Z7Z2"/>
<sequence length="206" mass="23704">MDELQNLVSEIDIEKPTDHDTFLKTWVGSIVPLEDDVFYTSFNYQSEYPLKSEDEDTTWIKFDKSCIIGFMNPQTLMCFLPRDKGGNIVANKLNEILFPKSTNILTAPFSEKFIPEFLSRYQCRLIRAGLVGGPTLSWTGMAGYGDVRDTPEYRQAMDMGATHTYVLLHLHDEHMTIGLSKGKGSIIFYHKRSVEEEIDYIKEHIY</sequence>
<reference evidence="1" key="1">
    <citation type="journal article" date="2014" name="Front. Microbiol.">
        <title>High frequency of phylogenetically diverse reductive dehalogenase-homologous genes in deep subseafloor sedimentary metagenomes.</title>
        <authorList>
            <person name="Kawai M."/>
            <person name="Futagami T."/>
            <person name="Toyoda A."/>
            <person name="Takaki Y."/>
            <person name="Nishi S."/>
            <person name="Hori S."/>
            <person name="Arai W."/>
            <person name="Tsubouchi T."/>
            <person name="Morono Y."/>
            <person name="Uchiyama I."/>
            <person name="Ito T."/>
            <person name="Fujiyama A."/>
            <person name="Inagaki F."/>
            <person name="Takami H."/>
        </authorList>
    </citation>
    <scope>NUCLEOTIDE SEQUENCE</scope>
    <source>
        <strain evidence="1">Expedition CK06-06</strain>
    </source>
</reference>
<gene>
    <name evidence="1" type="ORF">S01H4_10492</name>
</gene>